<keyword evidence="3" id="KW-1185">Reference proteome</keyword>
<dbReference type="InterPro" id="IPR006527">
    <property type="entry name" value="F-box-assoc_dom_typ1"/>
</dbReference>
<dbReference type="SMART" id="SM00256">
    <property type="entry name" value="FBOX"/>
    <property type="match status" value="1"/>
</dbReference>
<dbReference type="PANTHER" id="PTHR31672">
    <property type="entry name" value="BNACNNG10540D PROTEIN"/>
    <property type="match status" value="1"/>
</dbReference>
<dbReference type="InterPro" id="IPR036047">
    <property type="entry name" value="F-box-like_dom_sf"/>
</dbReference>
<sequence length="344" mass="39927">MTTISDIPRDLIEEILSRVSITSIRAVRSTCKRWDALSKDHSFTKKHCGLAAKEFMMGIMTYDIRDCLTNVNLHGIYNHKDGLFDSSIKQLGKFNLIEIAQVFYCDRLLLCINNNNDVLVVWNPYLGQVRVLDCDLSIHQRVGNYEIYDLKRNSWKVFDVTRNWNIDYHHRCVTLKGNTYFVAFARGEVDLGYFLVCFDFTRERFGPRLRLPFHSCGPDSVIISTVREEQLGRYGLQLTTKIEPDDLSWNKLLKFDSKSLIRSIPDFIYGSFFVDEKKKVAVICDRKKRSNYYTAYMFGEDGYYKEVDLGESTCWPLVCSYVPSLVQIQQGPVPAGDKSKEQHY</sequence>
<dbReference type="Pfam" id="PF00646">
    <property type="entry name" value="F-box"/>
    <property type="match status" value="1"/>
</dbReference>
<feature type="domain" description="F-box" evidence="1">
    <location>
        <begin position="1"/>
        <end position="47"/>
    </location>
</feature>
<dbReference type="STRING" id="72664.V4LVR5"/>
<dbReference type="InterPro" id="IPR050796">
    <property type="entry name" value="SCF_F-box_component"/>
</dbReference>
<dbReference type="Proteomes" id="UP000030689">
    <property type="component" value="Unassembled WGS sequence"/>
</dbReference>
<dbReference type="SUPFAM" id="SSF81383">
    <property type="entry name" value="F-box domain"/>
    <property type="match status" value="1"/>
</dbReference>
<dbReference type="Pfam" id="PF07734">
    <property type="entry name" value="FBA_1"/>
    <property type="match status" value="2"/>
</dbReference>
<reference evidence="2 3" key="1">
    <citation type="journal article" date="2013" name="Front. Plant Sci.">
        <title>The Reference Genome of the Halophytic Plant Eutrema salsugineum.</title>
        <authorList>
            <person name="Yang R."/>
            <person name="Jarvis D.E."/>
            <person name="Chen H."/>
            <person name="Beilstein M.A."/>
            <person name="Grimwood J."/>
            <person name="Jenkins J."/>
            <person name="Shu S."/>
            <person name="Prochnik S."/>
            <person name="Xin M."/>
            <person name="Ma C."/>
            <person name="Schmutz J."/>
            <person name="Wing R.A."/>
            <person name="Mitchell-Olds T."/>
            <person name="Schumaker K.S."/>
            <person name="Wang X."/>
        </authorList>
    </citation>
    <scope>NUCLEOTIDE SEQUENCE [LARGE SCALE GENOMIC DNA]</scope>
</reference>
<evidence type="ECO:0000259" key="1">
    <source>
        <dbReference type="PROSITE" id="PS50181"/>
    </source>
</evidence>
<dbReference type="NCBIfam" id="TIGR01640">
    <property type="entry name" value="F_box_assoc_1"/>
    <property type="match status" value="1"/>
</dbReference>
<accession>V4LVR5</accession>
<dbReference type="PANTHER" id="PTHR31672:SF2">
    <property type="entry name" value="F-BOX DOMAIN-CONTAINING PROTEIN"/>
    <property type="match status" value="1"/>
</dbReference>
<evidence type="ECO:0000313" key="3">
    <source>
        <dbReference type="Proteomes" id="UP000030689"/>
    </source>
</evidence>
<dbReference type="OMA" id="TKIWITT"/>
<dbReference type="PROSITE" id="PS50181">
    <property type="entry name" value="FBOX"/>
    <property type="match status" value="1"/>
</dbReference>
<gene>
    <name evidence="2" type="ORF">EUTSA_v10022148mg</name>
</gene>
<dbReference type="EMBL" id="KI517408">
    <property type="protein sequence ID" value="ESQ47939.1"/>
    <property type="molecule type" value="Genomic_DNA"/>
</dbReference>
<dbReference type="Gramene" id="ESQ47939">
    <property type="protein sequence ID" value="ESQ47939"/>
    <property type="gene ID" value="EUTSA_v10022148mg"/>
</dbReference>
<evidence type="ECO:0000313" key="2">
    <source>
        <dbReference type="EMBL" id="ESQ47939.1"/>
    </source>
</evidence>
<proteinExistence type="predicted"/>
<dbReference type="InterPro" id="IPR001810">
    <property type="entry name" value="F-box_dom"/>
</dbReference>
<dbReference type="Gene3D" id="1.20.1280.50">
    <property type="match status" value="1"/>
</dbReference>
<dbReference type="KEGG" id="eus:EUTSA_v10022148mg"/>
<name>V4LVR5_EUTSA</name>
<dbReference type="AlphaFoldDB" id="V4LVR5"/>
<dbReference type="InterPro" id="IPR017451">
    <property type="entry name" value="F-box-assoc_interact_dom"/>
</dbReference>
<organism evidence="2 3">
    <name type="scientific">Eutrema salsugineum</name>
    <name type="common">Saltwater cress</name>
    <name type="synonym">Sisymbrium salsugineum</name>
    <dbReference type="NCBI Taxonomy" id="72664"/>
    <lineage>
        <taxon>Eukaryota</taxon>
        <taxon>Viridiplantae</taxon>
        <taxon>Streptophyta</taxon>
        <taxon>Embryophyta</taxon>
        <taxon>Tracheophyta</taxon>
        <taxon>Spermatophyta</taxon>
        <taxon>Magnoliopsida</taxon>
        <taxon>eudicotyledons</taxon>
        <taxon>Gunneridae</taxon>
        <taxon>Pentapetalae</taxon>
        <taxon>rosids</taxon>
        <taxon>malvids</taxon>
        <taxon>Brassicales</taxon>
        <taxon>Brassicaceae</taxon>
        <taxon>Eutremeae</taxon>
        <taxon>Eutrema</taxon>
    </lineage>
</organism>
<dbReference type="CDD" id="cd22157">
    <property type="entry name" value="F-box_AtFBW1-like"/>
    <property type="match status" value="1"/>
</dbReference>
<protein>
    <recommendedName>
        <fullName evidence="1">F-box domain-containing protein</fullName>
    </recommendedName>
</protein>